<gene>
    <name evidence="1" type="ORF">ABID08_004722</name>
</gene>
<sequence length="53" mass="6122">MQLARVLCQISEPVVDGKPCWLLLDELVSTSTSAINHHLARPEFLRTRRRRHA</sequence>
<dbReference type="Proteomes" id="UP001549077">
    <property type="component" value="Unassembled WGS sequence"/>
</dbReference>
<reference evidence="1 2" key="1">
    <citation type="submission" date="2024-06" db="EMBL/GenBank/DDBJ databases">
        <title>Genomic Encyclopedia of Type Strains, Phase IV (KMG-IV): sequencing the most valuable type-strain genomes for metagenomic binning, comparative biology and taxonomic classification.</title>
        <authorList>
            <person name="Goeker M."/>
        </authorList>
    </citation>
    <scope>NUCLEOTIDE SEQUENCE [LARGE SCALE GENOMIC DNA]</scope>
    <source>
        <strain evidence="1 2">DSM 29288</strain>
    </source>
</reference>
<accession>A0ABV2MLL2</accession>
<evidence type="ECO:0000313" key="1">
    <source>
        <dbReference type="EMBL" id="MET3757341.1"/>
    </source>
</evidence>
<keyword evidence="2" id="KW-1185">Reference proteome</keyword>
<organism evidence="1 2">
    <name type="scientific">Rhizobium binae</name>
    <dbReference type="NCBI Taxonomy" id="1138190"/>
    <lineage>
        <taxon>Bacteria</taxon>
        <taxon>Pseudomonadati</taxon>
        <taxon>Pseudomonadota</taxon>
        <taxon>Alphaproteobacteria</taxon>
        <taxon>Hyphomicrobiales</taxon>
        <taxon>Rhizobiaceae</taxon>
        <taxon>Rhizobium/Agrobacterium group</taxon>
        <taxon>Rhizobium</taxon>
    </lineage>
</organism>
<proteinExistence type="predicted"/>
<dbReference type="EMBL" id="JBEPMY010000016">
    <property type="protein sequence ID" value="MET3757341.1"/>
    <property type="molecule type" value="Genomic_DNA"/>
</dbReference>
<comment type="caution">
    <text evidence="1">The sequence shown here is derived from an EMBL/GenBank/DDBJ whole genome shotgun (WGS) entry which is preliminary data.</text>
</comment>
<evidence type="ECO:0000313" key="2">
    <source>
        <dbReference type="Proteomes" id="UP001549077"/>
    </source>
</evidence>
<protein>
    <submittedName>
        <fullName evidence="1">ABC-type hemin transport system ATPase subunit</fullName>
    </submittedName>
</protein>
<name>A0ABV2MLL2_9HYPH</name>